<evidence type="ECO:0000313" key="2">
    <source>
        <dbReference type="EMBL" id="UJG41553.1"/>
    </source>
</evidence>
<dbReference type="EMBL" id="CP084166">
    <property type="protein sequence ID" value="UJG41553.1"/>
    <property type="molecule type" value="Genomic_DNA"/>
</dbReference>
<gene>
    <name evidence="2" type="ORF">K9W45_03580</name>
</gene>
<dbReference type="InterPro" id="IPR028098">
    <property type="entry name" value="Glyco_trans_4-like_N"/>
</dbReference>
<organism evidence="2">
    <name type="scientific">Candidatus Heimdallarchaeum aukensis</name>
    <dbReference type="NCBI Taxonomy" id="2876573"/>
    <lineage>
        <taxon>Archaea</taxon>
        <taxon>Promethearchaeati</taxon>
        <taxon>Candidatus Heimdallarchaeota</taxon>
        <taxon>Candidatus Heimdallarchaeia (ex Rinke et al. 2021) (nom. nud.)</taxon>
        <taxon>Candidatus Heimdallarchaeales</taxon>
        <taxon>Candidatus Heimdallarchaeaceae</taxon>
        <taxon>Candidatus Heimdallarchaeum</taxon>
    </lineage>
</organism>
<accession>A0A9Y1BM65</accession>
<dbReference type="AlphaFoldDB" id="A0A9Y1BM65"/>
<keyword evidence="2" id="KW-0808">Transferase</keyword>
<feature type="domain" description="Glycosyltransferase subfamily 4-like N-terminal" evidence="1">
    <location>
        <begin position="87"/>
        <end position="208"/>
    </location>
</feature>
<dbReference type="EC" id="2.4.-.-" evidence="2"/>
<dbReference type="SUPFAM" id="SSF53756">
    <property type="entry name" value="UDP-Glycosyltransferase/glycogen phosphorylase"/>
    <property type="match status" value="1"/>
</dbReference>
<protein>
    <submittedName>
        <fullName evidence="2">Glycosyltransferase</fullName>
        <ecNumber evidence="2">2.4.-.-</ecNumber>
    </submittedName>
</protein>
<name>A0A9Y1BM65_9ARCH</name>
<dbReference type="Pfam" id="PF13439">
    <property type="entry name" value="Glyco_transf_4"/>
    <property type="match status" value="1"/>
</dbReference>
<dbReference type="Proteomes" id="UP001201020">
    <property type="component" value="Chromosome"/>
</dbReference>
<proteinExistence type="predicted"/>
<keyword evidence="2" id="KW-0328">Glycosyltransferase</keyword>
<reference evidence="2" key="1">
    <citation type="journal article" date="2022" name="Nat. Microbiol.">
        <title>Unique mobile elements and scalable gene flow at the prokaryote-eukaryote boundary revealed by circularized Asgard archaea genomes.</title>
        <authorList>
            <person name="Wu F."/>
            <person name="Speth D.R."/>
            <person name="Philosof A."/>
            <person name="Cremiere A."/>
            <person name="Narayanan A."/>
            <person name="Barco R.A."/>
            <person name="Connon S.A."/>
            <person name="Amend J.P."/>
            <person name="Antoshechkin I.A."/>
            <person name="Orphan V.J."/>
        </authorList>
    </citation>
    <scope>NUCLEOTIDE SEQUENCE</scope>
    <source>
        <strain evidence="2">PM71</strain>
    </source>
</reference>
<sequence length="414" mass="48776">MNILLISYLFPPDKSAGGYRAASFAKYFPEKDLNVFLLTSNKEITENNELQKEYNLSMVYYAKRPKLREIGYKIKLLALLELLNLDKLLFFPDIYFPWITRAVKVGSKAIENEKIDVILATQPPLSALVVGYRLSKKFNIPLISDYRDPWNGSPFLQFPKFIKKKHLKLEKKIVKKSKMLVTIGKDCAKIIEKALHLEKDSFEIIHNGFFKEEIPTTQCEKEKQTFTVSFFGNFYLVHKPVFRTFCLGFGEFVKKHNLLPHQVKFNYAGGTSRKVIRRMVHEAEIEDYFHDLGYLSKRKFHCELQKSNVLILLYPKGIEYALPTKLYDYILGNSHIMLISYKKDNWSVLDEIEQQYTQVQISTSAIYEKLWSLYNKWKNNKLKYGCNEEKIMSFERKFLAYKYSEKIKAKFMKH</sequence>
<dbReference type="Gene3D" id="3.40.50.2000">
    <property type="entry name" value="Glycogen Phosphorylase B"/>
    <property type="match status" value="1"/>
</dbReference>
<dbReference type="GO" id="GO:0016757">
    <property type="term" value="F:glycosyltransferase activity"/>
    <property type="evidence" value="ECO:0007669"/>
    <property type="project" value="UniProtKB-KW"/>
</dbReference>
<evidence type="ECO:0000259" key="1">
    <source>
        <dbReference type="Pfam" id="PF13439"/>
    </source>
</evidence>